<feature type="transmembrane region" description="Helical" evidence="1">
    <location>
        <begin position="141"/>
        <end position="159"/>
    </location>
</feature>
<dbReference type="OrthoDB" id="4174975at2"/>
<dbReference type="PROSITE" id="PS51257">
    <property type="entry name" value="PROKAR_LIPOPROTEIN"/>
    <property type="match status" value="1"/>
</dbReference>
<feature type="chain" id="PRO_5038748588" description="DUF4328 domain-containing protein" evidence="2">
    <location>
        <begin position="21"/>
        <end position="234"/>
    </location>
</feature>
<accession>A0A1J4P4D0</accession>
<evidence type="ECO:0000256" key="1">
    <source>
        <dbReference type="SAM" id="Phobius"/>
    </source>
</evidence>
<feature type="domain" description="DUF4328" evidence="3">
    <location>
        <begin position="54"/>
        <end position="203"/>
    </location>
</feature>
<feature type="transmembrane region" description="Helical" evidence="1">
    <location>
        <begin position="104"/>
        <end position="121"/>
    </location>
</feature>
<dbReference type="STRING" id="1428628.WN71_001650"/>
<dbReference type="InterPro" id="IPR025565">
    <property type="entry name" value="DUF4328"/>
</dbReference>
<dbReference type="AlphaFoldDB" id="A0A1J4P4D0"/>
<dbReference type="Proteomes" id="UP000034196">
    <property type="component" value="Unassembled WGS sequence"/>
</dbReference>
<keyword evidence="1" id="KW-1133">Transmembrane helix</keyword>
<keyword evidence="1" id="KW-0812">Transmembrane</keyword>
<name>A0A1J4P4D0_9ACTN</name>
<reference evidence="4" key="1">
    <citation type="submission" date="2016-10" db="EMBL/GenBank/DDBJ databases">
        <title>Genome sequence of Streptomyces mangrovisoli MUSC 149.</title>
        <authorList>
            <person name="Lee L.-H."/>
            <person name="Ser H.-L."/>
        </authorList>
    </citation>
    <scope>NUCLEOTIDE SEQUENCE [LARGE SCALE GENOMIC DNA]</scope>
    <source>
        <strain evidence="4">MUSC 149</strain>
    </source>
</reference>
<comment type="caution">
    <text evidence="4">The sequence shown here is derived from an EMBL/GenBank/DDBJ whole genome shotgun (WGS) entry which is preliminary data.</text>
</comment>
<evidence type="ECO:0000313" key="4">
    <source>
        <dbReference type="EMBL" id="OIJ69607.1"/>
    </source>
</evidence>
<dbReference type="RefSeq" id="WP_046581380.1">
    <property type="nucleotide sequence ID" value="NZ_LAVA02000003.1"/>
</dbReference>
<feature type="signal peptide" evidence="2">
    <location>
        <begin position="1"/>
        <end position="20"/>
    </location>
</feature>
<evidence type="ECO:0000259" key="3">
    <source>
        <dbReference type="Pfam" id="PF14219"/>
    </source>
</evidence>
<protein>
    <recommendedName>
        <fullName evidence="3">DUF4328 domain-containing protein</fullName>
    </recommendedName>
</protein>
<evidence type="ECO:0000313" key="5">
    <source>
        <dbReference type="Proteomes" id="UP000034196"/>
    </source>
</evidence>
<gene>
    <name evidence="4" type="ORF">WN71_001650</name>
</gene>
<dbReference type="Pfam" id="PF14219">
    <property type="entry name" value="DUF4328"/>
    <property type="match status" value="1"/>
</dbReference>
<sequence length="234" mass="25433">MTRRTASPGALAWWTCGALAACVLLTVAAHLAGRHKYEMLRAAARTHSLGGEPRVRADMWFGNLTGWLQASTALAVVLFVFWLRRTRALAELVWPEARRPRRTWRIPAWLLAPAWLFLLPMTSVNELWAATEPEERRRPATPLLVVWWLCVLATAYRTTAGAPALKRAMTAPAALDALHRLLLSDGLRVAAATTTAIVVLRLSGRLDAAVRALPCSPSAPHPTGAPAAARSTGS</sequence>
<organism evidence="4 5">
    <name type="scientific">Streptomyces mangrovisoli</name>
    <dbReference type="NCBI Taxonomy" id="1428628"/>
    <lineage>
        <taxon>Bacteria</taxon>
        <taxon>Bacillati</taxon>
        <taxon>Actinomycetota</taxon>
        <taxon>Actinomycetes</taxon>
        <taxon>Kitasatosporales</taxon>
        <taxon>Streptomycetaceae</taxon>
        <taxon>Streptomyces</taxon>
    </lineage>
</organism>
<keyword evidence="2" id="KW-0732">Signal</keyword>
<evidence type="ECO:0000256" key="2">
    <source>
        <dbReference type="SAM" id="SignalP"/>
    </source>
</evidence>
<keyword evidence="5" id="KW-1185">Reference proteome</keyword>
<proteinExistence type="predicted"/>
<feature type="transmembrane region" description="Helical" evidence="1">
    <location>
        <begin position="64"/>
        <end position="83"/>
    </location>
</feature>
<keyword evidence="1" id="KW-0472">Membrane</keyword>
<dbReference type="EMBL" id="LAVA02000003">
    <property type="protein sequence ID" value="OIJ69607.1"/>
    <property type="molecule type" value="Genomic_DNA"/>
</dbReference>